<gene>
    <name evidence="2" type="ORF">NSCI0253_LOCUS43551</name>
</gene>
<feature type="signal peptide" evidence="1">
    <location>
        <begin position="1"/>
        <end position="16"/>
    </location>
</feature>
<protein>
    <recommendedName>
        <fullName evidence="3">Secreted protein</fullName>
    </recommendedName>
</protein>
<dbReference type="InterPro" id="IPR018644">
    <property type="entry name" value="DUF2071"/>
</dbReference>
<reference evidence="2" key="1">
    <citation type="submission" date="2021-01" db="EMBL/GenBank/DDBJ databases">
        <authorList>
            <person name="Corre E."/>
            <person name="Pelletier E."/>
            <person name="Niang G."/>
            <person name="Scheremetjew M."/>
            <person name="Finn R."/>
            <person name="Kale V."/>
            <person name="Holt S."/>
            <person name="Cochrane G."/>
            <person name="Meng A."/>
            <person name="Brown T."/>
            <person name="Cohen L."/>
        </authorList>
    </citation>
    <scope>NUCLEOTIDE SEQUENCE</scope>
</reference>
<feature type="chain" id="PRO_5030739388" description="Secreted protein" evidence="1">
    <location>
        <begin position="17"/>
        <end position="261"/>
    </location>
</feature>
<dbReference type="EMBL" id="HBFQ01061413">
    <property type="protein sequence ID" value="CAD8869195.1"/>
    <property type="molecule type" value="Transcribed_RNA"/>
</dbReference>
<name>A0A7S1AZ58_NOCSC</name>
<evidence type="ECO:0008006" key="3">
    <source>
        <dbReference type="Google" id="ProtNLM"/>
    </source>
</evidence>
<evidence type="ECO:0000256" key="1">
    <source>
        <dbReference type="SAM" id="SignalP"/>
    </source>
</evidence>
<dbReference type="AlphaFoldDB" id="A0A7S1AZ58"/>
<organism evidence="2">
    <name type="scientific">Noctiluca scintillans</name>
    <name type="common">Sea sparkle</name>
    <name type="synonym">Red tide dinoflagellate</name>
    <dbReference type="NCBI Taxonomy" id="2966"/>
    <lineage>
        <taxon>Eukaryota</taxon>
        <taxon>Sar</taxon>
        <taxon>Alveolata</taxon>
        <taxon>Dinophyceae</taxon>
        <taxon>Noctilucales</taxon>
        <taxon>Noctilucaceae</taxon>
        <taxon>Noctiluca</taxon>
    </lineage>
</organism>
<evidence type="ECO:0000313" key="2">
    <source>
        <dbReference type="EMBL" id="CAD8869195.1"/>
    </source>
</evidence>
<keyword evidence="1" id="KW-0732">Signal</keyword>
<sequence length="261" mass="27949">MLAPVVLMLAASRAHCMSCYHHYEHMVFINSPVDADLLRPLVHPDLTLDLFGNTAWVSVLVSQLPETVIDGIPVPLIKPYEMQLRTYVTSTQTDGTTLSGVWLFDLFLSDGVTSTGAATLFEGAIRCETGNVHVSLENGTYSSTATKLPVTSGTTAGFGLQLDLTDTIVTDTAFFTDRFNWFGACPLSGALTHSPLRDSSYVNQPLGVQRVQLSTDLLAALGVGSLLSNSLCDTAPYACFFAGASDATFYSPVSTAEDSFV</sequence>
<accession>A0A7S1AZ58</accession>
<proteinExistence type="predicted"/>
<dbReference type="Pfam" id="PF09844">
    <property type="entry name" value="DUF2071"/>
    <property type="match status" value="1"/>
</dbReference>